<protein>
    <submittedName>
        <fullName evidence="3 4">Uncharacterized protein LOC115225704</fullName>
    </submittedName>
</protein>
<reference evidence="3 4" key="1">
    <citation type="submission" date="2025-08" db="UniProtKB">
        <authorList>
            <consortium name="RefSeq"/>
        </authorList>
    </citation>
    <scope>IDENTIFICATION</scope>
</reference>
<dbReference type="RefSeq" id="XP_036370576.1">
    <property type="nucleotide sequence ID" value="XM_036514683.1"/>
</dbReference>
<evidence type="ECO:0000313" key="5">
    <source>
        <dbReference type="RefSeq" id="XP_036370576.1"/>
    </source>
</evidence>
<keyword evidence="2" id="KW-1185">Reference proteome</keyword>
<gene>
    <name evidence="3 4 5" type="primary">LOC115225704</name>
</gene>
<feature type="compositionally biased region" description="Polar residues" evidence="1">
    <location>
        <begin position="19"/>
        <end position="31"/>
    </location>
</feature>
<accession>A0A6P7TLS1</accession>
<evidence type="ECO:0000313" key="2">
    <source>
        <dbReference type="Proteomes" id="UP000515154"/>
    </source>
</evidence>
<proteinExistence type="predicted"/>
<organism evidence="2 3">
    <name type="scientific">Octopus sinensis</name>
    <name type="common">East Asian common octopus</name>
    <dbReference type="NCBI Taxonomy" id="2607531"/>
    <lineage>
        <taxon>Eukaryota</taxon>
        <taxon>Metazoa</taxon>
        <taxon>Spiralia</taxon>
        <taxon>Lophotrochozoa</taxon>
        <taxon>Mollusca</taxon>
        <taxon>Cephalopoda</taxon>
        <taxon>Coleoidea</taxon>
        <taxon>Octopodiformes</taxon>
        <taxon>Octopoda</taxon>
        <taxon>Incirrata</taxon>
        <taxon>Octopodidae</taxon>
        <taxon>Octopus</taxon>
    </lineage>
</organism>
<feature type="region of interest" description="Disordered" evidence="1">
    <location>
        <begin position="99"/>
        <end position="118"/>
    </location>
</feature>
<dbReference type="AlphaFoldDB" id="A0A6P7TLS1"/>
<feature type="region of interest" description="Disordered" evidence="1">
    <location>
        <begin position="1"/>
        <end position="39"/>
    </location>
</feature>
<name>A0A6P7TLS1_9MOLL</name>
<evidence type="ECO:0000313" key="3">
    <source>
        <dbReference type="RefSeq" id="XP_029652488.1"/>
    </source>
</evidence>
<dbReference type="RefSeq" id="XP_029652488.1">
    <property type="nucleotide sequence ID" value="XM_029796628.2"/>
</dbReference>
<dbReference type="Proteomes" id="UP000515154">
    <property type="component" value="Linkage group LG28"/>
</dbReference>
<sequence length="130" mass="14771">MKKCGLDKQGIGGTEHHSSGVTLRKASQSSFNDDHEDDDSLENMEFLSCMLPYDEEIAETKKSVERILGEVNAEYHEPLPLETDLRRFEEPLLHLRTFLDNNRDPPNSTTPAVNGPCRDPIQAMRAFLDR</sequence>
<evidence type="ECO:0000256" key="1">
    <source>
        <dbReference type="SAM" id="MobiDB-lite"/>
    </source>
</evidence>
<dbReference type="RefSeq" id="XP_036370575.1">
    <property type="nucleotide sequence ID" value="XM_036514682.1"/>
</dbReference>
<evidence type="ECO:0000313" key="4">
    <source>
        <dbReference type="RefSeq" id="XP_036370575.1"/>
    </source>
</evidence>
<dbReference type="KEGG" id="osn:115225704"/>